<comment type="caution">
    <text evidence="1">The sequence shown here is derived from an EMBL/GenBank/DDBJ whole genome shotgun (WGS) entry which is preliminary data.</text>
</comment>
<dbReference type="AlphaFoldDB" id="A0AA91TK54"/>
<accession>A0AA91TK54</accession>
<sequence>MIKGKRLSFAHLEGDICVYNLTKGDKEYLKSNGLKKVPSILQSVEFGSLGKLYQGFGIQNDMGGVEFFHPDYTKNPVTLRACGITTVLNPKVKDTQVCCLFYDFMDYLAYCSLQGSAELRLPYQGTCIIMSHVKNFMHMVVDSDDYDEVYVFFPNTVVGETIALTLKQRNQKKVKNFSIFYKGYRNLSSFVKDKHISSDYVF</sequence>
<protein>
    <submittedName>
        <fullName evidence="1">Uncharacterized protein</fullName>
    </submittedName>
</protein>
<proteinExistence type="predicted"/>
<name>A0AA91TK54_9BACT</name>
<dbReference type="Proteomes" id="UP000215155">
    <property type="component" value="Unassembled WGS sequence"/>
</dbReference>
<evidence type="ECO:0000313" key="1">
    <source>
        <dbReference type="EMBL" id="OXL44260.1"/>
    </source>
</evidence>
<dbReference type="EMBL" id="NMPZ01000008">
    <property type="protein sequence ID" value="OXL44260.1"/>
    <property type="molecule type" value="Genomic_DNA"/>
</dbReference>
<reference evidence="1 2" key="1">
    <citation type="submission" date="2017-07" db="EMBL/GenBank/DDBJ databases">
        <title>Draft genome sequence of Prevotella copri isolated from the gut of healthy adult Indian.</title>
        <authorList>
            <person name="Das B."/>
            <person name="Bag S."/>
            <person name="Ghosh T.S."/>
        </authorList>
    </citation>
    <scope>NUCLEOTIDE SEQUENCE [LARGE SCALE GENOMIC DNA]</scope>
    <source>
        <strain evidence="1 2">Indica</strain>
    </source>
</reference>
<gene>
    <name evidence="1" type="ORF">CFT61_06380</name>
</gene>
<organism evidence="1 2">
    <name type="scientific">Segatella copri</name>
    <dbReference type="NCBI Taxonomy" id="165179"/>
    <lineage>
        <taxon>Bacteria</taxon>
        <taxon>Pseudomonadati</taxon>
        <taxon>Bacteroidota</taxon>
        <taxon>Bacteroidia</taxon>
        <taxon>Bacteroidales</taxon>
        <taxon>Prevotellaceae</taxon>
        <taxon>Segatella</taxon>
    </lineage>
</organism>
<evidence type="ECO:0000313" key="2">
    <source>
        <dbReference type="Proteomes" id="UP000215155"/>
    </source>
</evidence>
<dbReference type="RefSeq" id="WP_089543625.1">
    <property type="nucleotide sequence ID" value="NZ_CP152347.1"/>
</dbReference>